<feature type="transmembrane region" description="Helical" evidence="1">
    <location>
        <begin position="37"/>
        <end position="55"/>
    </location>
</feature>
<keyword evidence="1" id="KW-1133">Transmembrane helix</keyword>
<reference evidence="2 3" key="1">
    <citation type="submission" date="2016-10" db="EMBL/GenBank/DDBJ databases">
        <authorList>
            <person name="de Groot N.N."/>
        </authorList>
    </citation>
    <scope>NUCLEOTIDE SEQUENCE [LARGE SCALE GENOMIC DNA]</scope>
    <source>
        <strain evidence="2 3">DSM 9990</strain>
    </source>
</reference>
<evidence type="ECO:0000256" key="1">
    <source>
        <dbReference type="SAM" id="Phobius"/>
    </source>
</evidence>
<organism evidence="2 3">
    <name type="scientific">Thermodesulforhabdus norvegica</name>
    <dbReference type="NCBI Taxonomy" id="39841"/>
    <lineage>
        <taxon>Bacteria</taxon>
        <taxon>Pseudomonadati</taxon>
        <taxon>Thermodesulfobacteriota</taxon>
        <taxon>Syntrophobacteria</taxon>
        <taxon>Syntrophobacterales</taxon>
        <taxon>Thermodesulforhabdaceae</taxon>
        <taxon>Thermodesulforhabdus</taxon>
    </lineage>
</organism>
<dbReference type="RefSeq" id="WP_143083070.1">
    <property type="nucleotide sequence ID" value="NZ_FOUU01000001.1"/>
</dbReference>
<sequence>MKLQKLDAGLFFSLFFVLCFTYGVVDALSYDFLARIFPLYVSGFLLIVALIALFMDLRRILGGKTVSVSKEADSSIVWMRFAKYLGIIIAIYLGIWILGYPLAMSLSILLFYRYETRVGWLLSFIAGAAGFGFLLIASSLLQMDWPEGLITLPWLMR</sequence>
<evidence type="ECO:0000313" key="3">
    <source>
        <dbReference type="Proteomes" id="UP000199611"/>
    </source>
</evidence>
<name>A0A1I4QF99_9BACT</name>
<gene>
    <name evidence="2" type="ORF">SAMN05660836_00004</name>
</gene>
<keyword evidence="3" id="KW-1185">Reference proteome</keyword>
<dbReference type="EMBL" id="FOUU01000001">
    <property type="protein sequence ID" value="SFM38697.1"/>
    <property type="molecule type" value="Genomic_DNA"/>
</dbReference>
<keyword evidence="1" id="KW-0472">Membrane</keyword>
<accession>A0A1I4QF99</accession>
<feature type="transmembrane region" description="Helical" evidence="1">
    <location>
        <begin position="84"/>
        <end position="112"/>
    </location>
</feature>
<proteinExistence type="predicted"/>
<evidence type="ECO:0000313" key="2">
    <source>
        <dbReference type="EMBL" id="SFM38697.1"/>
    </source>
</evidence>
<keyword evidence="1" id="KW-0812">Transmembrane</keyword>
<evidence type="ECO:0008006" key="4">
    <source>
        <dbReference type="Google" id="ProtNLM"/>
    </source>
</evidence>
<dbReference type="AlphaFoldDB" id="A0A1I4QF99"/>
<dbReference type="Proteomes" id="UP000199611">
    <property type="component" value="Unassembled WGS sequence"/>
</dbReference>
<protein>
    <recommendedName>
        <fullName evidence="4">Tripartite tricarboxylate transporter TctB family protein</fullName>
    </recommendedName>
</protein>
<dbReference type="STRING" id="39841.SAMN05660836_00004"/>
<feature type="transmembrane region" description="Helical" evidence="1">
    <location>
        <begin position="118"/>
        <end position="141"/>
    </location>
</feature>